<dbReference type="Proteomes" id="UP000179627">
    <property type="component" value="Unassembled WGS sequence"/>
</dbReference>
<sequence length="334" mass="35017">MPDAAPFISRRQTLSLAGLATLGGVLVSPTMADDIVSIDQELTDLRSTYELTPLAVTVPALKGLHERALFLGHRRGHPAHRSALNAVTSRVGALRADALYNAGEVSLSRRISGHSASLGKLSGDPHTYANARRTQAAIEVYEGRPAFAMAYANQADERTPAGVACMASKARGAALAGVGADDVYRLADEALNAAYGLPGQVHGTPGDEDPRTCSPAEVAYSATLASAVAGDLFRADGYADLALPHLPAGFRSVILAHIAVASVSVDLDRAVAEARKSLVLSPTPFRSLSVPLANLVKALRPYRHSAPDVMVLAQEIDTWHGPTVTAPHPDADFV</sequence>
<proteinExistence type="predicted"/>
<evidence type="ECO:0000313" key="1">
    <source>
        <dbReference type="EMBL" id="OHV46345.1"/>
    </source>
</evidence>
<accession>A0A1S1RLS2</accession>
<reference evidence="2" key="1">
    <citation type="submission" date="2016-07" db="EMBL/GenBank/DDBJ databases">
        <title>Sequence Frankia sp. strain CcI1.17.</title>
        <authorList>
            <person name="Ghodhbane-Gtari F."/>
            <person name="Swanson E."/>
            <person name="Gueddou A."/>
            <person name="Morris K."/>
            <person name="Hezbri K."/>
            <person name="Ktari A."/>
            <person name="Nouioui I."/>
            <person name="Abebe-Akele F."/>
            <person name="Simpson S."/>
            <person name="Thomas K."/>
            <person name="Gtari M."/>
            <person name="Tisa L.S."/>
            <person name="Hurst S."/>
        </authorList>
    </citation>
    <scope>NUCLEOTIDE SEQUENCE [LARGE SCALE GENOMIC DNA]</scope>
    <source>
        <strain evidence="2">Cc1.17</strain>
    </source>
</reference>
<name>A0A1S1RLS2_9ACTN</name>
<dbReference type="AlphaFoldDB" id="A0A1S1RLS2"/>
<organism evidence="1 2">
    <name type="scientific">Parafrankia colletiae</name>
    <dbReference type="NCBI Taxonomy" id="573497"/>
    <lineage>
        <taxon>Bacteria</taxon>
        <taxon>Bacillati</taxon>
        <taxon>Actinomycetota</taxon>
        <taxon>Actinomycetes</taxon>
        <taxon>Frankiales</taxon>
        <taxon>Frankiaceae</taxon>
        <taxon>Parafrankia</taxon>
    </lineage>
</organism>
<comment type="caution">
    <text evidence="1">The sequence shown here is derived from an EMBL/GenBank/DDBJ whole genome shotgun (WGS) entry which is preliminary data.</text>
</comment>
<dbReference type="EMBL" id="MBLM01000002">
    <property type="protein sequence ID" value="OHV46345.1"/>
    <property type="molecule type" value="Genomic_DNA"/>
</dbReference>
<keyword evidence="2" id="KW-1185">Reference proteome</keyword>
<protein>
    <submittedName>
        <fullName evidence="1">Uncharacterized protein</fullName>
    </submittedName>
</protein>
<gene>
    <name evidence="1" type="ORF">CC117_01505</name>
</gene>
<evidence type="ECO:0000313" key="2">
    <source>
        <dbReference type="Proteomes" id="UP000179627"/>
    </source>
</evidence>